<keyword evidence="3" id="KW-1185">Reference proteome</keyword>
<dbReference type="Gene3D" id="3.40.50.2000">
    <property type="entry name" value="Glycogen Phosphorylase B"/>
    <property type="match status" value="2"/>
</dbReference>
<sequence length="340" mass="38568">MSKKRKLLYIGNKLSKAGNTITSIETLGALLQQEGFEIMFSSSKKNKALRLIDMLFAVIKNALKVDYILIDTYSTQNFYYAVAVGNLARLFKIKYIPILRGGDLPSRLKNSPSQSKKFFGSAYLNIAPSLYLKEVFEKEGYNNLRHIPNTIEIKNYEFKLREKPEFNLLWVRSFNKIYNPKLAIDVVSSLISEGYNATLCMIGPDKDGSLEECKRIAITQNLPITFTGGLPKEKWIKKSEEFDIFINTTNFDNTPISAIEAMALGLPVISTNVGGLPYLLETNKDGILVPPNNSKAFVKEIIKLIEQPGNAQKLSKKARKKVECFDWKIVKHQWLQLLNQ</sequence>
<organism evidence="2 3">
    <name type="scientific">Patiriisocius hiemis</name>
    <dbReference type="NCBI Taxonomy" id="3075604"/>
    <lineage>
        <taxon>Bacteria</taxon>
        <taxon>Pseudomonadati</taxon>
        <taxon>Bacteroidota</taxon>
        <taxon>Flavobacteriia</taxon>
        <taxon>Flavobacteriales</taxon>
        <taxon>Flavobacteriaceae</taxon>
        <taxon>Patiriisocius</taxon>
    </lineage>
</organism>
<comment type="caution">
    <text evidence="2">The sequence shown here is derived from an EMBL/GenBank/DDBJ whole genome shotgun (WGS) entry which is preliminary data.</text>
</comment>
<dbReference type="PANTHER" id="PTHR12526:SF630">
    <property type="entry name" value="GLYCOSYLTRANSFERASE"/>
    <property type="match status" value="1"/>
</dbReference>
<protein>
    <submittedName>
        <fullName evidence="2">Glycosyltransferase family 4 protein</fullName>
        <ecNumber evidence="2">2.4.-.-</ecNumber>
    </submittedName>
</protein>
<dbReference type="EC" id="2.4.-.-" evidence="2"/>
<keyword evidence="2" id="KW-0328">Glycosyltransferase</keyword>
<dbReference type="InterPro" id="IPR001296">
    <property type="entry name" value="Glyco_trans_1"/>
</dbReference>
<dbReference type="Pfam" id="PF00534">
    <property type="entry name" value="Glycos_transf_1"/>
    <property type="match status" value="1"/>
</dbReference>
<name>A0ABU2YD04_9FLAO</name>
<reference evidence="2 3" key="1">
    <citation type="submission" date="2023-09" db="EMBL/GenBank/DDBJ databases">
        <authorList>
            <person name="Rey-Velasco X."/>
        </authorList>
    </citation>
    <scope>NUCLEOTIDE SEQUENCE [LARGE SCALE GENOMIC DNA]</scope>
    <source>
        <strain evidence="2 3">W242</strain>
    </source>
</reference>
<feature type="domain" description="Glycosyl transferase family 1" evidence="1">
    <location>
        <begin position="158"/>
        <end position="320"/>
    </location>
</feature>
<dbReference type="RefSeq" id="WP_311333010.1">
    <property type="nucleotide sequence ID" value="NZ_JAVRHZ010000004.1"/>
</dbReference>
<dbReference type="Proteomes" id="UP001254488">
    <property type="component" value="Unassembled WGS sequence"/>
</dbReference>
<accession>A0ABU2YD04</accession>
<gene>
    <name evidence="2" type="ORF">RM538_08585</name>
</gene>
<dbReference type="PANTHER" id="PTHR12526">
    <property type="entry name" value="GLYCOSYLTRANSFERASE"/>
    <property type="match status" value="1"/>
</dbReference>
<dbReference type="SUPFAM" id="SSF53756">
    <property type="entry name" value="UDP-Glycosyltransferase/glycogen phosphorylase"/>
    <property type="match status" value="1"/>
</dbReference>
<proteinExistence type="predicted"/>
<evidence type="ECO:0000313" key="3">
    <source>
        <dbReference type="Proteomes" id="UP001254488"/>
    </source>
</evidence>
<dbReference type="EMBL" id="JAVRHZ010000004">
    <property type="protein sequence ID" value="MDT0556057.1"/>
    <property type="molecule type" value="Genomic_DNA"/>
</dbReference>
<evidence type="ECO:0000259" key="1">
    <source>
        <dbReference type="Pfam" id="PF00534"/>
    </source>
</evidence>
<evidence type="ECO:0000313" key="2">
    <source>
        <dbReference type="EMBL" id="MDT0556057.1"/>
    </source>
</evidence>
<dbReference type="GO" id="GO:0016757">
    <property type="term" value="F:glycosyltransferase activity"/>
    <property type="evidence" value="ECO:0007669"/>
    <property type="project" value="UniProtKB-KW"/>
</dbReference>
<keyword evidence="2" id="KW-0808">Transferase</keyword>
<dbReference type="CDD" id="cd03801">
    <property type="entry name" value="GT4_PimA-like"/>
    <property type="match status" value="1"/>
</dbReference>